<accession>A0A1M5QBK5</accession>
<dbReference type="PANTHER" id="PTHR11014:SF63">
    <property type="entry name" value="METALLOPEPTIDASE, PUTATIVE (AFU_ORTHOLOGUE AFUA_6G09600)-RELATED"/>
    <property type="match status" value="1"/>
</dbReference>
<dbReference type="PIRSF" id="PIRSF005962">
    <property type="entry name" value="Pept_M20D_amidohydro"/>
    <property type="match status" value="1"/>
</dbReference>
<dbReference type="Gene3D" id="3.40.630.10">
    <property type="entry name" value="Zn peptidases"/>
    <property type="match status" value="1"/>
</dbReference>
<name>A0A1M5QBK5_9FIRM</name>
<keyword evidence="4" id="KW-1185">Reference proteome</keyword>
<feature type="binding site" evidence="1">
    <location>
        <position position="168"/>
    </location>
    <ligand>
        <name>Mn(2+)</name>
        <dbReference type="ChEBI" id="CHEBI:29035"/>
        <label>2</label>
    </ligand>
</feature>
<dbReference type="SUPFAM" id="SSF53187">
    <property type="entry name" value="Zn-dependent exopeptidases"/>
    <property type="match status" value="1"/>
</dbReference>
<evidence type="ECO:0000256" key="1">
    <source>
        <dbReference type="PIRSR" id="PIRSR005962-1"/>
    </source>
</evidence>
<dbReference type="Proteomes" id="UP000184032">
    <property type="component" value="Unassembled WGS sequence"/>
</dbReference>
<dbReference type="InterPro" id="IPR011650">
    <property type="entry name" value="Peptidase_M20_dimer"/>
</dbReference>
<dbReference type="Pfam" id="PF07687">
    <property type="entry name" value="M20_dimer"/>
    <property type="match status" value="1"/>
</dbReference>
<feature type="binding site" evidence="1">
    <location>
        <position position="106"/>
    </location>
    <ligand>
        <name>Mn(2+)</name>
        <dbReference type="ChEBI" id="CHEBI:29035"/>
        <label>2</label>
    </ligand>
</feature>
<dbReference type="Gene3D" id="3.30.70.360">
    <property type="match status" value="1"/>
</dbReference>
<dbReference type="GO" id="GO:0046872">
    <property type="term" value="F:metal ion binding"/>
    <property type="evidence" value="ECO:0007669"/>
    <property type="project" value="UniProtKB-KW"/>
</dbReference>
<dbReference type="Pfam" id="PF01546">
    <property type="entry name" value="Peptidase_M20"/>
    <property type="match status" value="1"/>
</dbReference>
<protein>
    <submittedName>
        <fullName evidence="3">Amidohydrolase</fullName>
    </submittedName>
</protein>
<dbReference type="PANTHER" id="PTHR11014">
    <property type="entry name" value="PEPTIDASE M20 FAMILY MEMBER"/>
    <property type="match status" value="1"/>
</dbReference>
<organism evidence="3 4">
    <name type="scientific">Anaerosphaera aminiphila DSM 21120</name>
    <dbReference type="NCBI Taxonomy" id="1120995"/>
    <lineage>
        <taxon>Bacteria</taxon>
        <taxon>Bacillati</taxon>
        <taxon>Bacillota</taxon>
        <taxon>Tissierellia</taxon>
        <taxon>Tissierellales</taxon>
        <taxon>Peptoniphilaceae</taxon>
        <taxon>Anaerosphaera</taxon>
    </lineage>
</organism>
<evidence type="ECO:0000313" key="3">
    <source>
        <dbReference type="EMBL" id="SHH11358.1"/>
    </source>
</evidence>
<dbReference type="GO" id="GO:0016787">
    <property type="term" value="F:hydrolase activity"/>
    <property type="evidence" value="ECO:0007669"/>
    <property type="project" value="UniProtKB-KW"/>
</dbReference>
<gene>
    <name evidence="3" type="ORF">SAMN02745245_00586</name>
</gene>
<dbReference type="InterPro" id="IPR036264">
    <property type="entry name" value="Bact_exopeptidase_dim_dom"/>
</dbReference>
<evidence type="ECO:0000313" key="4">
    <source>
        <dbReference type="Proteomes" id="UP000184032"/>
    </source>
</evidence>
<evidence type="ECO:0000259" key="2">
    <source>
        <dbReference type="Pfam" id="PF07687"/>
    </source>
</evidence>
<dbReference type="InterPro" id="IPR017439">
    <property type="entry name" value="Amidohydrolase"/>
</dbReference>
<dbReference type="CDD" id="cd03886">
    <property type="entry name" value="M20_Acy1"/>
    <property type="match status" value="1"/>
</dbReference>
<keyword evidence="1" id="KW-0464">Manganese</keyword>
<comment type="cofactor">
    <cofactor evidence="1">
        <name>Mn(2+)</name>
        <dbReference type="ChEBI" id="CHEBI:29035"/>
    </cofactor>
    <text evidence="1">The Mn(2+) ion enhances activity.</text>
</comment>
<feature type="domain" description="Peptidase M20 dimerisation" evidence="2">
    <location>
        <begin position="193"/>
        <end position="282"/>
    </location>
</feature>
<sequence>MLVMDKKLKELAKNFREKTIENRRHLHRHPELSLHEKNTADFVMKNLDELRINYKSNVGGYGVVGLIEGAHKGPTIMIRADMDALPVNEITGLEFSSEVENVMHACGHDIHTSNLIAVASILNKYRDEMHGSVKLCFQPAEEGSGGALAMINDGVLENPKVDYAIGMHIEPSLKIGTASIEVGPITSYPRFFSIKLTGNGGHGSVPYKSIDPIVAGVRLYEALNSISKEISPLNPNVLQVCAFNAGEAAAIIPDVCEIMGTIRTHYVEDKELFKKRLYEMTKSIAELFNVEYEIKYWGISEPVINEEKHTLLAAEWVEDIFEKGLVQSESFKLAGEDFSRYSVLVPSTFLVVGCSNEDPKTQYGLHNAKFNPDENVLDYGVLALSTIALKYLKAI</sequence>
<dbReference type="AlphaFoldDB" id="A0A1M5QBK5"/>
<keyword evidence="1" id="KW-0479">Metal-binding</keyword>
<dbReference type="SUPFAM" id="SSF55031">
    <property type="entry name" value="Bacterial exopeptidase dimerisation domain"/>
    <property type="match status" value="1"/>
</dbReference>
<feature type="binding site" evidence="1">
    <location>
        <position position="366"/>
    </location>
    <ligand>
        <name>Mn(2+)</name>
        <dbReference type="ChEBI" id="CHEBI:29035"/>
        <label>2</label>
    </ligand>
</feature>
<dbReference type="EMBL" id="FQXI01000002">
    <property type="protein sequence ID" value="SHH11358.1"/>
    <property type="molecule type" value="Genomic_DNA"/>
</dbReference>
<feature type="binding site" evidence="1">
    <location>
        <position position="142"/>
    </location>
    <ligand>
        <name>Mn(2+)</name>
        <dbReference type="ChEBI" id="CHEBI:29035"/>
        <label>2</label>
    </ligand>
</feature>
<dbReference type="NCBIfam" id="TIGR01891">
    <property type="entry name" value="amidohydrolases"/>
    <property type="match status" value="1"/>
</dbReference>
<keyword evidence="3" id="KW-0378">Hydrolase</keyword>
<proteinExistence type="predicted"/>
<reference evidence="4" key="1">
    <citation type="submission" date="2016-11" db="EMBL/GenBank/DDBJ databases">
        <authorList>
            <person name="Varghese N."/>
            <person name="Submissions S."/>
        </authorList>
    </citation>
    <scope>NUCLEOTIDE SEQUENCE [LARGE SCALE GENOMIC DNA]</scope>
    <source>
        <strain evidence="4">DSM 21120</strain>
    </source>
</reference>
<dbReference type="InterPro" id="IPR002933">
    <property type="entry name" value="Peptidase_M20"/>
</dbReference>
<feature type="binding site" evidence="1">
    <location>
        <position position="108"/>
    </location>
    <ligand>
        <name>Mn(2+)</name>
        <dbReference type="ChEBI" id="CHEBI:29035"/>
        <label>2</label>
    </ligand>
</feature>